<evidence type="ECO:0000256" key="1">
    <source>
        <dbReference type="SAM" id="MobiDB-lite"/>
    </source>
</evidence>
<sequence>MSGIFEDNIRTDPDLGVLSKLVGELFTRLQDNRAAMDKLKRQASTVNDKEDEKCGALKNASAKHLRPTFKLRRDTLKNGPGDLLAGNSTDDEDDEYEDGEDLLAGNGQPQLTSNQKVEAWRKTVAPGVDSIDDDQDEGPSSNSNIADQRAGLMAPRVFATARGAGLGTADSSSSGGTSGSELSDEDEDEPNTTADEDEGPCSLYYGEDAAVPNPVMTPGQVRALNEAELSRANLDLRIELQRLEVIEEKIMEVLGRYAVTLQNVVDGTRAYLREYSHASETLTNTYEGRIREEKMLQQRLLDTRKAMNTELKNLHTLATQSSAAIGSDIDARLEKKATSEEDKPLLNYTTRVPP</sequence>
<feature type="compositionally biased region" description="Acidic residues" evidence="1">
    <location>
        <begin position="89"/>
        <end position="101"/>
    </location>
</feature>
<feature type="region of interest" description="Disordered" evidence="1">
    <location>
        <begin position="334"/>
        <end position="354"/>
    </location>
</feature>
<dbReference type="RefSeq" id="XP_031851296.1">
    <property type="nucleotide sequence ID" value="XM_031995405.1"/>
</dbReference>
<accession>A0A5E8B6K2</accession>
<dbReference type="OrthoDB" id="10484532at2759"/>
<keyword evidence="3" id="KW-1185">Reference proteome</keyword>
<dbReference type="AlphaFoldDB" id="A0A5E8B6K2"/>
<protein>
    <submittedName>
        <fullName evidence="2">Uncharacterized protein</fullName>
    </submittedName>
</protein>
<reference evidence="2 3" key="1">
    <citation type="submission" date="2019-09" db="EMBL/GenBank/DDBJ databases">
        <authorList>
            <person name="Brejova B."/>
        </authorList>
    </citation>
    <scope>NUCLEOTIDE SEQUENCE [LARGE SCALE GENOMIC DNA]</scope>
</reference>
<evidence type="ECO:0000313" key="3">
    <source>
        <dbReference type="Proteomes" id="UP000398389"/>
    </source>
</evidence>
<feature type="compositionally biased region" description="Acidic residues" evidence="1">
    <location>
        <begin position="182"/>
        <end position="199"/>
    </location>
</feature>
<feature type="region of interest" description="Disordered" evidence="1">
    <location>
        <begin position="165"/>
        <end position="209"/>
    </location>
</feature>
<feature type="compositionally biased region" description="Polar residues" evidence="1">
    <location>
        <begin position="107"/>
        <end position="116"/>
    </location>
</feature>
<proteinExistence type="predicted"/>
<feature type="region of interest" description="Disordered" evidence="1">
    <location>
        <begin position="69"/>
        <end position="150"/>
    </location>
</feature>
<dbReference type="EMBL" id="CABVLU010000001">
    <property type="protein sequence ID" value="VVT45234.1"/>
    <property type="molecule type" value="Genomic_DNA"/>
</dbReference>
<evidence type="ECO:0000313" key="2">
    <source>
        <dbReference type="EMBL" id="VVT45234.1"/>
    </source>
</evidence>
<dbReference type="GeneID" id="43579505"/>
<name>A0A5E8B6K2_9ASCO</name>
<feature type="compositionally biased region" description="Basic and acidic residues" evidence="1">
    <location>
        <begin position="334"/>
        <end position="344"/>
    </location>
</feature>
<organism evidence="2 3">
    <name type="scientific">Magnusiomyces paraingens</name>
    <dbReference type="NCBI Taxonomy" id="2606893"/>
    <lineage>
        <taxon>Eukaryota</taxon>
        <taxon>Fungi</taxon>
        <taxon>Dikarya</taxon>
        <taxon>Ascomycota</taxon>
        <taxon>Saccharomycotina</taxon>
        <taxon>Dipodascomycetes</taxon>
        <taxon>Dipodascales</taxon>
        <taxon>Dipodascaceae</taxon>
        <taxon>Magnusiomyces</taxon>
    </lineage>
</organism>
<feature type="compositionally biased region" description="Low complexity" evidence="1">
    <location>
        <begin position="167"/>
        <end position="181"/>
    </location>
</feature>
<dbReference type="Proteomes" id="UP000398389">
    <property type="component" value="Unassembled WGS sequence"/>
</dbReference>
<gene>
    <name evidence="2" type="ORF">SAPINGB_P000682</name>
</gene>